<keyword evidence="1" id="KW-0862">Zinc</keyword>
<keyword evidence="1" id="KW-0863">Zinc-finger</keyword>
<organism evidence="3 4">
    <name type="scientific">Mytilus coruscus</name>
    <name type="common">Sea mussel</name>
    <dbReference type="NCBI Taxonomy" id="42192"/>
    <lineage>
        <taxon>Eukaryota</taxon>
        <taxon>Metazoa</taxon>
        <taxon>Spiralia</taxon>
        <taxon>Lophotrochozoa</taxon>
        <taxon>Mollusca</taxon>
        <taxon>Bivalvia</taxon>
        <taxon>Autobranchia</taxon>
        <taxon>Pteriomorphia</taxon>
        <taxon>Mytilida</taxon>
        <taxon>Mytiloidea</taxon>
        <taxon>Mytilidae</taxon>
        <taxon>Mytilinae</taxon>
        <taxon>Mytilus</taxon>
    </lineage>
</organism>
<gene>
    <name evidence="3" type="ORF">MCOR_17439</name>
</gene>
<proteinExistence type="predicted"/>
<dbReference type="SMART" id="SM00343">
    <property type="entry name" value="ZnF_C2HC"/>
    <property type="match status" value="1"/>
</dbReference>
<reference evidence="3 4" key="1">
    <citation type="submission" date="2020-06" db="EMBL/GenBank/DDBJ databases">
        <authorList>
            <person name="Li R."/>
            <person name="Bekaert M."/>
        </authorList>
    </citation>
    <scope>NUCLEOTIDE SEQUENCE [LARGE SCALE GENOMIC DNA]</scope>
    <source>
        <strain evidence="4">wild</strain>
    </source>
</reference>
<evidence type="ECO:0000259" key="2">
    <source>
        <dbReference type="PROSITE" id="PS50158"/>
    </source>
</evidence>
<name>A0A6J8BHI1_MYTCO</name>
<keyword evidence="4" id="KW-1185">Reference proteome</keyword>
<keyword evidence="1" id="KW-0479">Metal-binding</keyword>
<dbReference type="SUPFAM" id="SSF57756">
    <property type="entry name" value="Retrovirus zinc finger-like domains"/>
    <property type="match status" value="1"/>
</dbReference>
<dbReference type="EMBL" id="CACVKT020003076">
    <property type="protein sequence ID" value="CAC5381587.1"/>
    <property type="molecule type" value="Genomic_DNA"/>
</dbReference>
<dbReference type="Proteomes" id="UP000507470">
    <property type="component" value="Unassembled WGS sequence"/>
</dbReference>
<dbReference type="PROSITE" id="PS50158">
    <property type="entry name" value="ZF_CCHC"/>
    <property type="match status" value="1"/>
</dbReference>
<dbReference type="InterPro" id="IPR001878">
    <property type="entry name" value="Znf_CCHC"/>
</dbReference>
<accession>A0A6J8BHI1</accession>
<evidence type="ECO:0000256" key="1">
    <source>
        <dbReference type="PROSITE-ProRule" id="PRU00047"/>
    </source>
</evidence>
<dbReference type="AlphaFoldDB" id="A0A6J8BHI1"/>
<sequence length="264" mass="30204">MIDADEQDDCQQMNSIIDRLAKTESNRGPNQSQKTDFLCYFCGKGGHNKRDCRKFLDMQKNGKYLSNDRFQTSNGHRVTRQKTIKIKGIFVNCLLDTSSTLTVIHVREFSSIPESQRPDKMYKRLATEETTVLPPRSEVLIFSKVVGDSSNVVQATVEPVHTKVDLLVARYLVDPSQGRIPLRIVNTNRVLHHNRLKSFFVNFKNWLLKNEDDLDKGCPGDAAAEHEIDIEKKKTERVQERLSHPNVTVPIIKTVTLQYKSCCI</sequence>
<evidence type="ECO:0000313" key="3">
    <source>
        <dbReference type="EMBL" id="CAC5381587.1"/>
    </source>
</evidence>
<dbReference type="GO" id="GO:0008270">
    <property type="term" value="F:zinc ion binding"/>
    <property type="evidence" value="ECO:0007669"/>
    <property type="project" value="UniProtKB-KW"/>
</dbReference>
<protein>
    <recommendedName>
        <fullName evidence="2">CCHC-type domain-containing protein</fullName>
    </recommendedName>
</protein>
<dbReference type="GO" id="GO:0003676">
    <property type="term" value="F:nucleic acid binding"/>
    <property type="evidence" value="ECO:0007669"/>
    <property type="project" value="InterPro"/>
</dbReference>
<evidence type="ECO:0000313" key="4">
    <source>
        <dbReference type="Proteomes" id="UP000507470"/>
    </source>
</evidence>
<feature type="domain" description="CCHC-type" evidence="2">
    <location>
        <begin position="39"/>
        <end position="54"/>
    </location>
</feature>
<dbReference type="InterPro" id="IPR036875">
    <property type="entry name" value="Znf_CCHC_sf"/>
</dbReference>